<evidence type="ECO:0000256" key="3">
    <source>
        <dbReference type="ARBA" id="ARBA00022553"/>
    </source>
</evidence>
<name>A0A1A9LE10_9FLAO</name>
<protein>
    <recommendedName>
        <fullName evidence="2">histidine kinase</fullName>
        <ecNumber evidence="2">2.7.13.3</ecNumber>
    </recommendedName>
</protein>
<dbReference type="InterPro" id="IPR036097">
    <property type="entry name" value="HisK_dim/P_sf"/>
</dbReference>
<keyword evidence="9" id="KW-0472">Membrane</keyword>
<dbReference type="Pfam" id="PF02518">
    <property type="entry name" value="HATPase_c"/>
    <property type="match status" value="1"/>
</dbReference>
<feature type="domain" description="Histidine kinase" evidence="10">
    <location>
        <begin position="182"/>
        <end position="384"/>
    </location>
</feature>
<feature type="transmembrane region" description="Helical" evidence="9">
    <location>
        <begin position="12"/>
        <end position="31"/>
    </location>
</feature>
<evidence type="ECO:0000256" key="7">
    <source>
        <dbReference type="ARBA" id="ARBA00022840"/>
    </source>
</evidence>
<evidence type="ECO:0000256" key="4">
    <source>
        <dbReference type="ARBA" id="ARBA00022679"/>
    </source>
</evidence>
<keyword evidence="4" id="KW-0808">Transferase</keyword>
<dbReference type="SMART" id="SM00387">
    <property type="entry name" value="HATPase_c"/>
    <property type="match status" value="1"/>
</dbReference>
<dbReference type="CDD" id="cd00082">
    <property type="entry name" value="HisKA"/>
    <property type="match status" value="1"/>
</dbReference>
<evidence type="ECO:0000313" key="12">
    <source>
        <dbReference type="Proteomes" id="UP000077552"/>
    </source>
</evidence>
<dbReference type="EC" id="2.7.13.3" evidence="2"/>
<dbReference type="EMBL" id="LXIE01000034">
    <property type="protein sequence ID" value="OAD90615.1"/>
    <property type="molecule type" value="Genomic_DNA"/>
</dbReference>
<dbReference type="AlphaFoldDB" id="A0A1A9LE10"/>
<keyword evidence="9" id="KW-1133">Transmembrane helix</keyword>
<dbReference type="PANTHER" id="PTHR43065">
    <property type="entry name" value="SENSOR HISTIDINE KINASE"/>
    <property type="match status" value="1"/>
</dbReference>
<dbReference type="InterPro" id="IPR003594">
    <property type="entry name" value="HATPase_dom"/>
</dbReference>
<dbReference type="Gene3D" id="3.30.565.10">
    <property type="entry name" value="Histidine kinase-like ATPase, C-terminal domain"/>
    <property type="match status" value="1"/>
</dbReference>
<keyword evidence="6 11" id="KW-0418">Kinase</keyword>
<dbReference type="RefSeq" id="WP_068762523.1">
    <property type="nucleotide sequence ID" value="NZ_LXIE01000034.1"/>
</dbReference>
<dbReference type="PROSITE" id="PS50109">
    <property type="entry name" value="HIS_KIN"/>
    <property type="match status" value="1"/>
</dbReference>
<evidence type="ECO:0000259" key="10">
    <source>
        <dbReference type="PROSITE" id="PS50109"/>
    </source>
</evidence>
<keyword evidence="5" id="KW-0547">Nucleotide-binding</keyword>
<evidence type="ECO:0000256" key="5">
    <source>
        <dbReference type="ARBA" id="ARBA00022741"/>
    </source>
</evidence>
<keyword evidence="7" id="KW-0067">ATP-binding</keyword>
<proteinExistence type="predicted"/>
<reference evidence="11 12" key="1">
    <citation type="submission" date="2016-05" db="EMBL/GenBank/DDBJ databases">
        <title>Genome sequencing of Vitellibacter soesokkakensis RSSK-12.</title>
        <authorList>
            <person name="Thevarajoo S."/>
            <person name="Selvaratnam C."/>
            <person name="Goh K.M."/>
            <person name="Chan K.-G."/>
            <person name="Chong C.S."/>
        </authorList>
    </citation>
    <scope>NUCLEOTIDE SEQUENCE [LARGE SCALE GENOMIC DNA]</scope>
    <source>
        <strain evidence="11 12">RSSK-12</strain>
    </source>
</reference>
<dbReference type="Pfam" id="PF00512">
    <property type="entry name" value="HisKA"/>
    <property type="match status" value="1"/>
</dbReference>
<evidence type="ECO:0000313" key="11">
    <source>
        <dbReference type="EMBL" id="OAD90615.1"/>
    </source>
</evidence>
<comment type="caution">
    <text evidence="11">The sequence shown here is derived from an EMBL/GenBank/DDBJ whole genome shotgun (WGS) entry which is preliminary data.</text>
</comment>
<dbReference type="InterPro" id="IPR036890">
    <property type="entry name" value="HATPase_C_sf"/>
</dbReference>
<keyword evidence="9" id="KW-0812">Transmembrane</keyword>
<dbReference type="SUPFAM" id="SSF47384">
    <property type="entry name" value="Homodimeric domain of signal transducing histidine kinase"/>
    <property type="match status" value="1"/>
</dbReference>
<organism evidence="11 12">
    <name type="scientific">Aequorivita soesokkakensis</name>
    <dbReference type="NCBI Taxonomy" id="1385699"/>
    <lineage>
        <taxon>Bacteria</taxon>
        <taxon>Pseudomonadati</taxon>
        <taxon>Bacteroidota</taxon>
        <taxon>Flavobacteriia</taxon>
        <taxon>Flavobacteriales</taxon>
        <taxon>Flavobacteriaceae</taxon>
        <taxon>Aequorivita</taxon>
    </lineage>
</organism>
<dbReference type="GO" id="GO:0000155">
    <property type="term" value="F:phosphorelay sensor kinase activity"/>
    <property type="evidence" value="ECO:0007669"/>
    <property type="project" value="InterPro"/>
</dbReference>
<feature type="transmembrane region" description="Helical" evidence="9">
    <location>
        <begin position="144"/>
        <end position="164"/>
    </location>
</feature>
<keyword evidence="8" id="KW-0902">Two-component regulatory system</keyword>
<dbReference type="STRING" id="1385699.A7A78_05060"/>
<evidence type="ECO:0000256" key="9">
    <source>
        <dbReference type="SAM" id="Phobius"/>
    </source>
</evidence>
<dbReference type="InterPro" id="IPR005467">
    <property type="entry name" value="His_kinase_dom"/>
</dbReference>
<accession>A0A1A9LE10</accession>
<evidence type="ECO:0000256" key="6">
    <source>
        <dbReference type="ARBA" id="ARBA00022777"/>
    </source>
</evidence>
<dbReference type="OrthoDB" id="9815750at2"/>
<dbReference type="PRINTS" id="PR00344">
    <property type="entry name" value="BCTRLSENSOR"/>
</dbReference>
<dbReference type="Proteomes" id="UP000077552">
    <property type="component" value="Unassembled WGS sequence"/>
</dbReference>
<evidence type="ECO:0000256" key="1">
    <source>
        <dbReference type="ARBA" id="ARBA00000085"/>
    </source>
</evidence>
<dbReference type="InterPro" id="IPR004358">
    <property type="entry name" value="Sig_transdc_His_kin-like_C"/>
</dbReference>
<gene>
    <name evidence="11" type="ORF">A7A78_05060</name>
</gene>
<evidence type="ECO:0000256" key="8">
    <source>
        <dbReference type="ARBA" id="ARBA00023012"/>
    </source>
</evidence>
<sequence>MLRNKSLSRWGFILASLIVISLILWNTYIFFNQLKENERTKMEIWAVAQEELAQSQDVEGSPISETALTIIRNNGTTPMILHTLKEDNYEGRNIDEKILNNEAALKRKIKQFVSEYDPLEVKYKDQVLSVIYFGNSPLINKLKYYPAALILIIFLFILAVYLFYKTSKSSEQNRLWAGMAKETAHQIGTPLSSLVGWTEILKSENVNPEYISEMEKDISRLETITDRFSKIGSVPKLEQHDLVEETKATFYYLQKRTSKLINFQLNVPETPIYVEINPQLFSWTVENLVKNGIDAMKGKGKITIAIEQNSKYAKVLISDTGKGLTKSEFKKIFTPGHTTKKRGWGLGLSLAKRIIEEYHNGKIKVLKSVVGEGTTVEISLKTES</sequence>
<dbReference type="InterPro" id="IPR003661">
    <property type="entry name" value="HisK_dim/P_dom"/>
</dbReference>
<dbReference type="PANTHER" id="PTHR43065:SF10">
    <property type="entry name" value="PEROXIDE STRESS-ACTIVATED HISTIDINE KINASE MAK3"/>
    <property type="match status" value="1"/>
</dbReference>
<comment type="catalytic activity">
    <reaction evidence="1">
        <text>ATP + protein L-histidine = ADP + protein N-phospho-L-histidine.</text>
        <dbReference type="EC" id="2.7.13.3"/>
    </reaction>
</comment>
<evidence type="ECO:0000256" key="2">
    <source>
        <dbReference type="ARBA" id="ARBA00012438"/>
    </source>
</evidence>
<dbReference type="GO" id="GO:0005524">
    <property type="term" value="F:ATP binding"/>
    <property type="evidence" value="ECO:0007669"/>
    <property type="project" value="UniProtKB-KW"/>
</dbReference>
<dbReference type="SUPFAM" id="SSF55874">
    <property type="entry name" value="ATPase domain of HSP90 chaperone/DNA topoisomerase II/histidine kinase"/>
    <property type="match status" value="1"/>
</dbReference>
<keyword evidence="3" id="KW-0597">Phosphoprotein</keyword>
<dbReference type="Gene3D" id="1.10.287.130">
    <property type="match status" value="1"/>
</dbReference>
<keyword evidence="12" id="KW-1185">Reference proteome</keyword>